<organism evidence="1 2">
    <name type="scientific">Paraburkholderia guartelaensis</name>
    <dbReference type="NCBI Taxonomy" id="2546446"/>
    <lineage>
        <taxon>Bacteria</taxon>
        <taxon>Pseudomonadati</taxon>
        <taxon>Pseudomonadota</taxon>
        <taxon>Betaproteobacteria</taxon>
        <taxon>Burkholderiales</taxon>
        <taxon>Burkholderiaceae</taxon>
        <taxon>Paraburkholderia</taxon>
    </lineage>
</organism>
<comment type="caution">
    <text evidence="1">The sequence shown here is derived from an EMBL/GenBank/DDBJ whole genome shotgun (WGS) entry which is preliminary data.</text>
</comment>
<dbReference type="PANTHER" id="PTHR35567:SF1">
    <property type="entry name" value="CONSERVED FUNGAL PROTEIN (AFU_ORTHOLOGUE AFUA_1G14230)"/>
    <property type="match status" value="1"/>
</dbReference>
<evidence type="ECO:0000313" key="1">
    <source>
        <dbReference type="EMBL" id="TDG03277.1"/>
    </source>
</evidence>
<name>A0A4R5L5Z0_9BURK</name>
<accession>A0A4R5L5Z0</accession>
<dbReference type="OrthoDB" id="193535at2"/>
<dbReference type="AlphaFoldDB" id="A0A4R5L5Z0"/>
<dbReference type="RefSeq" id="WP_133188559.1">
    <property type="nucleotide sequence ID" value="NZ_SMOD01000043.1"/>
</dbReference>
<dbReference type="EMBL" id="SMOD01000043">
    <property type="protein sequence ID" value="TDG03277.1"/>
    <property type="molecule type" value="Genomic_DNA"/>
</dbReference>
<dbReference type="Pfam" id="PF11937">
    <property type="entry name" value="DUF3455"/>
    <property type="match status" value="1"/>
</dbReference>
<gene>
    <name evidence="1" type="ORF">E1N52_35330</name>
</gene>
<reference evidence="1 2" key="1">
    <citation type="submission" date="2019-03" db="EMBL/GenBank/DDBJ databases">
        <title>Paraburkholderia sp. isolated from native Mimosa gymnas in Guartela State Park, Brazil.</title>
        <authorList>
            <person name="Paulitsch F."/>
            <person name="Hungria M."/>
            <person name="Delamuta J.R.M."/>
            <person name="Ribeiro R.A."/>
            <person name="Dall'Agnol R."/>
            <person name="Silva J.S.B."/>
        </authorList>
    </citation>
    <scope>NUCLEOTIDE SEQUENCE [LARGE SCALE GENOMIC DNA]</scope>
    <source>
        <strain evidence="1 2">CNPSo 3008</strain>
    </source>
</reference>
<sequence length="167" mass="17759">MNHLSRGKHIAIGAGLISMMSGPSAQAESIDVPGVQPFLKTTAAGVQIYVCEYGADHTLDWVFRQPRATLYDAHGAEVIEHSAGPSWQARDGSRIEGKVVAQEPSDTPGSVPQLLLEAHSAGSPGMLASVRYVQRVRTVGGVKPAAPCTVEHESGSSPYIATYIFYK</sequence>
<protein>
    <submittedName>
        <fullName evidence="1">DUF3455 domain-containing protein</fullName>
    </submittedName>
</protein>
<proteinExistence type="predicted"/>
<evidence type="ECO:0000313" key="2">
    <source>
        <dbReference type="Proteomes" id="UP000295606"/>
    </source>
</evidence>
<dbReference type="InterPro" id="IPR021851">
    <property type="entry name" value="DUF3455"/>
</dbReference>
<dbReference type="PANTHER" id="PTHR35567">
    <property type="entry name" value="MALATE DEHYDROGENASE (AFU_ORTHOLOGUE AFUA_2G13800)"/>
    <property type="match status" value="1"/>
</dbReference>
<dbReference type="Proteomes" id="UP000295606">
    <property type="component" value="Unassembled WGS sequence"/>
</dbReference>